<organism evidence="3 4">
    <name type="scientific">Mesorhizobium robiniae</name>
    <dbReference type="NCBI Taxonomy" id="559315"/>
    <lineage>
        <taxon>Bacteria</taxon>
        <taxon>Pseudomonadati</taxon>
        <taxon>Pseudomonadota</taxon>
        <taxon>Alphaproteobacteria</taxon>
        <taxon>Hyphomicrobiales</taxon>
        <taxon>Phyllobacteriaceae</taxon>
        <taxon>Mesorhizobium</taxon>
    </lineage>
</organism>
<dbReference type="Pfam" id="PF01321">
    <property type="entry name" value="Creatinase_N"/>
    <property type="match status" value="1"/>
</dbReference>
<dbReference type="Pfam" id="PF00557">
    <property type="entry name" value="Peptidase_M24"/>
    <property type="match status" value="1"/>
</dbReference>
<gene>
    <name evidence="3" type="ORF">ABID19_006888</name>
</gene>
<keyword evidence="3" id="KW-0378">Hydrolase</keyword>
<dbReference type="Gene3D" id="3.90.230.10">
    <property type="entry name" value="Creatinase/methionine aminopeptidase superfamily"/>
    <property type="match status" value="1"/>
</dbReference>
<dbReference type="Proteomes" id="UP001549204">
    <property type="component" value="Unassembled WGS sequence"/>
</dbReference>
<sequence>MHNDLRQRFCRNLRDAGIDVYIAVTPANFRYLSGYNSAFIDLSWQMTGTDMVVLPADSDLEPAVIVSEYCAPDARRHSDIADIRTYSLWTENRTFEEIRAQSGAILSRPMQYDYAEIFGLVRDVVRSRGLSGAVIGSDLSLMKHETYEALRTCFPGNRLVDCRDVAYRTRQIKHPAEILELRKAARLFDIGTGAAFDALHEGQRLADIQRTFEASLRDAVRRDPSLNGFERSFFFPHVGTGDGQVVQTGDVIKLDCGARVNGYWSDGCRHVCMGKGTVEQRQIHHALTAGFEMAREMLRPGVRIGDIFEAAIETVRDHGLRNYSRGHIGHSIGLDDQTEEPPFLGPTDQVLQEGMVMCLELPFYPIDQGGFNVEDMFLIGANGPETLTLLDHGFRELH</sequence>
<dbReference type="CDD" id="cd01066">
    <property type="entry name" value="APP_MetAP"/>
    <property type="match status" value="1"/>
</dbReference>
<dbReference type="RefSeq" id="WP_263807204.1">
    <property type="nucleotide sequence ID" value="NZ_JBEPMC010000024.1"/>
</dbReference>
<dbReference type="PANTHER" id="PTHR46112">
    <property type="entry name" value="AMINOPEPTIDASE"/>
    <property type="match status" value="1"/>
</dbReference>
<accession>A0ABV2H0K6</accession>
<evidence type="ECO:0000313" key="3">
    <source>
        <dbReference type="EMBL" id="MET3583822.1"/>
    </source>
</evidence>
<keyword evidence="4" id="KW-1185">Reference proteome</keyword>
<dbReference type="SUPFAM" id="SSF53092">
    <property type="entry name" value="Creatinase/prolidase N-terminal domain"/>
    <property type="match status" value="1"/>
</dbReference>
<dbReference type="InterPro" id="IPR029149">
    <property type="entry name" value="Creatin/AminoP/Spt16_N"/>
</dbReference>
<dbReference type="GO" id="GO:0004177">
    <property type="term" value="F:aminopeptidase activity"/>
    <property type="evidence" value="ECO:0007669"/>
    <property type="project" value="UniProtKB-KW"/>
</dbReference>
<dbReference type="PANTHER" id="PTHR46112:SF3">
    <property type="entry name" value="AMINOPEPTIDASE YPDF"/>
    <property type="match status" value="1"/>
</dbReference>
<keyword evidence="3" id="KW-0645">Protease</keyword>
<dbReference type="InterPro" id="IPR000587">
    <property type="entry name" value="Creatinase_N"/>
</dbReference>
<dbReference type="InterPro" id="IPR036005">
    <property type="entry name" value="Creatinase/aminopeptidase-like"/>
</dbReference>
<dbReference type="InterPro" id="IPR000994">
    <property type="entry name" value="Pept_M24"/>
</dbReference>
<comment type="caution">
    <text evidence="3">The sequence shown here is derived from an EMBL/GenBank/DDBJ whole genome shotgun (WGS) entry which is preliminary data.</text>
</comment>
<proteinExistence type="predicted"/>
<protein>
    <submittedName>
        <fullName evidence="3">Xaa-Pro aminopeptidase</fullName>
    </submittedName>
</protein>
<evidence type="ECO:0000259" key="1">
    <source>
        <dbReference type="Pfam" id="PF00557"/>
    </source>
</evidence>
<dbReference type="EMBL" id="JBEPMC010000024">
    <property type="protein sequence ID" value="MET3583822.1"/>
    <property type="molecule type" value="Genomic_DNA"/>
</dbReference>
<dbReference type="InterPro" id="IPR050659">
    <property type="entry name" value="Peptidase_M24B"/>
</dbReference>
<feature type="domain" description="Peptidase M24" evidence="1">
    <location>
        <begin position="181"/>
        <end position="379"/>
    </location>
</feature>
<dbReference type="Gene3D" id="3.40.350.10">
    <property type="entry name" value="Creatinase/prolidase N-terminal domain"/>
    <property type="match status" value="1"/>
</dbReference>
<feature type="domain" description="Creatinase N-terminal" evidence="2">
    <location>
        <begin position="7"/>
        <end position="172"/>
    </location>
</feature>
<evidence type="ECO:0000313" key="4">
    <source>
        <dbReference type="Proteomes" id="UP001549204"/>
    </source>
</evidence>
<reference evidence="3 4" key="1">
    <citation type="submission" date="2024-06" db="EMBL/GenBank/DDBJ databases">
        <title>Genomic Encyclopedia of Type Strains, Phase IV (KMG-IV): sequencing the most valuable type-strain genomes for metagenomic binning, comparative biology and taxonomic classification.</title>
        <authorList>
            <person name="Goeker M."/>
        </authorList>
    </citation>
    <scope>NUCLEOTIDE SEQUENCE [LARGE SCALE GENOMIC DNA]</scope>
    <source>
        <strain evidence="3 4">DSM 100022</strain>
    </source>
</reference>
<keyword evidence="3" id="KW-0031">Aminopeptidase</keyword>
<evidence type="ECO:0000259" key="2">
    <source>
        <dbReference type="Pfam" id="PF01321"/>
    </source>
</evidence>
<dbReference type="SUPFAM" id="SSF55920">
    <property type="entry name" value="Creatinase/aminopeptidase"/>
    <property type="match status" value="1"/>
</dbReference>
<name>A0ABV2H0K6_9HYPH</name>